<keyword evidence="3" id="KW-1185">Reference proteome</keyword>
<evidence type="ECO:0000256" key="1">
    <source>
        <dbReference type="SAM" id="Phobius"/>
    </source>
</evidence>
<comment type="caution">
    <text evidence="2">The sequence shown here is derived from an EMBL/GenBank/DDBJ whole genome shotgun (WGS) entry which is preliminary data.</text>
</comment>
<reference evidence="2 3" key="1">
    <citation type="submission" date="2024-01" db="EMBL/GenBank/DDBJ databases">
        <title>The genomes of 5 underutilized Papilionoideae crops provide insights into root nodulation and disease resistanc.</title>
        <authorList>
            <person name="Jiang F."/>
        </authorList>
    </citation>
    <scope>NUCLEOTIDE SEQUENCE [LARGE SCALE GENOMIC DNA]</scope>
    <source>
        <strain evidence="2">DUOXIRENSHENG_FW03</strain>
        <tissue evidence="2">Leaves</tissue>
    </source>
</reference>
<dbReference type="AlphaFoldDB" id="A0AAN9SR55"/>
<keyword evidence="1" id="KW-1133">Transmembrane helix</keyword>
<evidence type="ECO:0000313" key="3">
    <source>
        <dbReference type="Proteomes" id="UP001386955"/>
    </source>
</evidence>
<accession>A0AAN9SR55</accession>
<feature type="transmembrane region" description="Helical" evidence="1">
    <location>
        <begin position="28"/>
        <end position="53"/>
    </location>
</feature>
<keyword evidence="1" id="KW-0472">Membrane</keyword>
<keyword evidence="1" id="KW-0812">Transmembrane</keyword>
<evidence type="ECO:0000313" key="2">
    <source>
        <dbReference type="EMBL" id="KAK7404546.1"/>
    </source>
</evidence>
<dbReference type="Proteomes" id="UP001386955">
    <property type="component" value="Unassembled WGS sequence"/>
</dbReference>
<name>A0AAN9SR55_PSOTE</name>
<gene>
    <name evidence="2" type="ORF">VNO78_05498</name>
</gene>
<proteinExistence type="predicted"/>
<protein>
    <submittedName>
        <fullName evidence="2">Uncharacterized protein</fullName>
    </submittedName>
</protein>
<dbReference type="EMBL" id="JAYMYS010000002">
    <property type="protein sequence ID" value="KAK7404546.1"/>
    <property type="molecule type" value="Genomic_DNA"/>
</dbReference>
<sequence length="68" mass="7672">MFCSSSLDLRVILSFSFRSLDVISSFQFILLFKGLIVGSSFLSMGVSSCIYDYPVLHKNGILRKTIWS</sequence>
<organism evidence="2 3">
    <name type="scientific">Psophocarpus tetragonolobus</name>
    <name type="common">Winged bean</name>
    <name type="synonym">Dolichos tetragonolobus</name>
    <dbReference type="NCBI Taxonomy" id="3891"/>
    <lineage>
        <taxon>Eukaryota</taxon>
        <taxon>Viridiplantae</taxon>
        <taxon>Streptophyta</taxon>
        <taxon>Embryophyta</taxon>
        <taxon>Tracheophyta</taxon>
        <taxon>Spermatophyta</taxon>
        <taxon>Magnoliopsida</taxon>
        <taxon>eudicotyledons</taxon>
        <taxon>Gunneridae</taxon>
        <taxon>Pentapetalae</taxon>
        <taxon>rosids</taxon>
        <taxon>fabids</taxon>
        <taxon>Fabales</taxon>
        <taxon>Fabaceae</taxon>
        <taxon>Papilionoideae</taxon>
        <taxon>50 kb inversion clade</taxon>
        <taxon>NPAAA clade</taxon>
        <taxon>indigoferoid/millettioid clade</taxon>
        <taxon>Phaseoleae</taxon>
        <taxon>Psophocarpus</taxon>
    </lineage>
</organism>